<evidence type="ECO:0008006" key="5">
    <source>
        <dbReference type="Google" id="ProtNLM"/>
    </source>
</evidence>
<dbReference type="PANTHER" id="PTHR34214">
    <property type="match status" value="1"/>
</dbReference>
<evidence type="ECO:0000313" key="4">
    <source>
        <dbReference type="EMBL" id="SCW22594.1"/>
    </source>
</evidence>
<keyword evidence="3" id="KW-1133">Transmembrane helix</keyword>
<feature type="transmembrane region" description="Helical" evidence="3">
    <location>
        <begin position="39"/>
        <end position="60"/>
    </location>
</feature>
<accession>A0A1G4NVF9</accession>
<dbReference type="RefSeq" id="YP_009314340.1">
    <property type="nucleotide sequence ID" value="NC_031661.1"/>
</dbReference>
<reference evidence="4" key="1">
    <citation type="submission" date="2016-10" db="EMBL/GenBank/DDBJ databases">
        <title>Chloroplast genomes as a tool to resolve red algal phylogenies: a case study in the Nemaliales.</title>
        <authorList>
            <person name="Costa J.F."/>
            <person name="Lin S.M."/>
            <person name="Macaya E.C."/>
            <person name="Fernandez-Garcia C."/>
            <person name="Verbruggen H."/>
        </authorList>
    </citation>
    <scope>NUCLEOTIDE SEQUENCE</scope>
</reference>
<evidence type="ECO:0000256" key="2">
    <source>
        <dbReference type="ARBA" id="ARBA00022640"/>
    </source>
</evidence>
<dbReference type="GO" id="GO:0009536">
    <property type="term" value="C:plastid"/>
    <property type="evidence" value="ECO:0007669"/>
    <property type="project" value="UniProtKB-SubCell"/>
</dbReference>
<keyword evidence="2 4" id="KW-0934">Plastid</keyword>
<proteinExistence type="predicted"/>
<name>A0A1G4NVF9_9FLOR</name>
<sequence>MSSHKKVCPVPFDQQPLNEYKALRESPLFVSSAMDFPVFIIRLAIIFLGVIILCFGINILSLNIRQISLSTIGYILLCSFLSIELLLIRLYLGWSYVLKRLFSASIFYEESGWYDGQLWIKPVDILTQDRLVGIYQVQPLIKRIKRLLLIISLVSILLLLYLFFSNN</sequence>
<protein>
    <recommendedName>
        <fullName evidence="5">Ycf36</fullName>
    </recommendedName>
</protein>
<dbReference type="GeneID" id="29999415"/>
<gene>
    <name evidence="4" type="primary">ycf36</name>
    <name evidence="4" type="ORF">J0237_143</name>
</gene>
<feature type="transmembrane region" description="Helical" evidence="3">
    <location>
        <begin position="147"/>
        <end position="164"/>
    </location>
</feature>
<keyword evidence="4" id="KW-0150">Chloroplast</keyword>
<feature type="transmembrane region" description="Helical" evidence="3">
    <location>
        <begin position="72"/>
        <end position="92"/>
    </location>
</feature>
<dbReference type="PANTHER" id="PTHR34214:SF3">
    <property type="entry name" value="PROTEIN CONSERVED IN THE GREEN LINEAGE AND DIATOMS 27, CHLOROPLASTIC"/>
    <property type="match status" value="1"/>
</dbReference>
<dbReference type="AlphaFoldDB" id="A0A1G4NVF9"/>
<keyword evidence="3" id="KW-0472">Membrane</keyword>
<geneLocation type="chloroplast" evidence="4"/>
<evidence type="ECO:0000256" key="3">
    <source>
        <dbReference type="SAM" id="Phobius"/>
    </source>
</evidence>
<dbReference type="InterPro" id="IPR009631">
    <property type="entry name" value="CGLD27-like"/>
</dbReference>
<reference evidence="4" key="2">
    <citation type="submission" date="2016-10" db="EMBL/GenBank/DDBJ databases">
        <authorList>
            <person name="de Groot N.N."/>
        </authorList>
    </citation>
    <scope>NUCLEOTIDE SEQUENCE</scope>
</reference>
<dbReference type="EMBL" id="LT622869">
    <property type="protein sequence ID" value="SCW22594.1"/>
    <property type="molecule type" value="Genomic_DNA"/>
</dbReference>
<evidence type="ECO:0000256" key="1">
    <source>
        <dbReference type="ARBA" id="ARBA00004474"/>
    </source>
</evidence>
<organism evidence="4">
    <name type="scientific">Liagora harveyana</name>
    <dbReference type="NCBI Taxonomy" id="406718"/>
    <lineage>
        <taxon>Eukaryota</taxon>
        <taxon>Rhodophyta</taxon>
        <taxon>Florideophyceae</taxon>
        <taxon>Nemaliophycidae</taxon>
        <taxon>Nemaliales</taxon>
        <taxon>Liagoraceae</taxon>
        <taxon>Liagora</taxon>
    </lineage>
</organism>
<dbReference type="Pfam" id="PF06799">
    <property type="entry name" value="CGLD27-like"/>
    <property type="match status" value="1"/>
</dbReference>
<keyword evidence="3" id="KW-0812">Transmembrane</keyword>
<comment type="subcellular location">
    <subcellularLocation>
        <location evidence="1">Plastid</location>
    </subcellularLocation>
</comment>